<dbReference type="Pfam" id="PF02221">
    <property type="entry name" value="E1_DerP2_DerF2"/>
    <property type="match status" value="1"/>
</dbReference>
<dbReference type="Proteomes" id="UP001150538">
    <property type="component" value="Unassembled WGS sequence"/>
</dbReference>
<evidence type="ECO:0000313" key="4">
    <source>
        <dbReference type="Proteomes" id="UP001150538"/>
    </source>
</evidence>
<dbReference type="EMBL" id="JANBPU010000001">
    <property type="protein sequence ID" value="KAJ1922276.1"/>
    <property type="molecule type" value="Genomic_DNA"/>
</dbReference>
<feature type="domain" description="MD-2-related lipid-recognition" evidence="2">
    <location>
        <begin position="54"/>
        <end position="172"/>
    </location>
</feature>
<evidence type="ECO:0000256" key="1">
    <source>
        <dbReference type="ARBA" id="ARBA00016056"/>
    </source>
</evidence>
<dbReference type="InterPro" id="IPR003172">
    <property type="entry name" value="ML_dom"/>
</dbReference>
<evidence type="ECO:0000313" key="3">
    <source>
        <dbReference type="EMBL" id="KAJ1922276.1"/>
    </source>
</evidence>
<dbReference type="OrthoDB" id="6409159at2759"/>
<keyword evidence="4" id="KW-1185">Reference proteome</keyword>
<evidence type="ECO:0000259" key="2">
    <source>
        <dbReference type="SMART" id="SM00737"/>
    </source>
</evidence>
<dbReference type="SMART" id="SM00737">
    <property type="entry name" value="ML"/>
    <property type="match status" value="1"/>
</dbReference>
<reference evidence="3" key="1">
    <citation type="submission" date="2022-07" db="EMBL/GenBank/DDBJ databases">
        <title>Phylogenomic reconstructions and comparative analyses of Kickxellomycotina fungi.</title>
        <authorList>
            <person name="Reynolds N.K."/>
            <person name="Stajich J.E."/>
            <person name="Barry K."/>
            <person name="Grigoriev I.V."/>
            <person name="Crous P."/>
            <person name="Smith M.E."/>
        </authorList>
    </citation>
    <scope>NUCLEOTIDE SEQUENCE</scope>
    <source>
        <strain evidence="3">NBRC 100468</strain>
    </source>
</reference>
<proteinExistence type="predicted"/>
<comment type="caution">
    <text evidence="3">The sequence shown here is derived from an EMBL/GenBank/DDBJ whole genome shotgun (WGS) entry which is preliminary data.</text>
</comment>
<accession>A0A9W8A6T6</accession>
<dbReference type="AlphaFoldDB" id="A0A9W8A6T6"/>
<sequence length="174" mass="20009">MFLVLCQIVLSHPFSNFGLQQVQQAWRSFKSSFDFTPHVTEDEGRPINELITDYSAKDDLAEIKYVHLDPMPPRRSSELRVDGLGFIKERIEGATADVIVKYGSFQLLSRTYDLCDEMQRELNRTCPVEAGEFKDTVITKIPGYIFPGWYTIEATAKRTEDDKQIGKVIVHVRF</sequence>
<name>A0A9W8A6T6_9FUNG</name>
<organism evidence="3 4">
    <name type="scientific">Mycoemilia scoparia</name>
    <dbReference type="NCBI Taxonomy" id="417184"/>
    <lineage>
        <taxon>Eukaryota</taxon>
        <taxon>Fungi</taxon>
        <taxon>Fungi incertae sedis</taxon>
        <taxon>Zoopagomycota</taxon>
        <taxon>Kickxellomycotina</taxon>
        <taxon>Kickxellomycetes</taxon>
        <taxon>Kickxellales</taxon>
        <taxon>Kickxellaceae</taxon>
        <taxon>Mycoemilia</taxon>
    </lineage>
</organism>
<protein>
    <recommendedName>
        <fullName evidence="1">Phosphatidylglycerol/phosphatidylinositol transfer protein</fullName>
    </recommendedName>
</protein>
<gene>
    <name evidence="3" type="ORF">H4219_000138</name>
</gene>
<dbReference type="SUPFAM" id="SSF81296">
    <property type="entry name" value="E set domains"/>
    <property type="match status" value="1"/>
</dbReference>
<dbReference type="InterPro" id="IPR014756">
    <property type="entry name" value="Ig_E-set"/>
</dbReference>